<dbReference type="PANTHER" id="PTHR37422:SF13">
    <property type="entry name" value="LIPOPOLYSACCHARIDE BIOSYNTHESIS PROTEIN PA4999-RELATED"/>
    <property type="match status" value="1"/>
</dbReference>
<evidence type="ECO:0000313" key="7">
    <source>
        <dbReference type="EMBL" id="SMX47304.1"/>
    </source>
</evidence>
<comment type="subcellular location">
    <subcellularLocation>
        <location evidence="1">Membrane</location>
        <topology evidence="1">Multi-pass membrane protein</topology>
    </subcellularLocation>
</comment>
<keyword evidence="3 5" id="KW-1133">Transmembrane helix</keyword>
<dbReference type="InterPro" id="IPR051533">
    <property type="entry name" value="WaaL-like"/>
</dbReference>
<feature type="transmembrane region" description="Helical" evidence="5">
    <location>
        <begin position="235"/>
        <end position="258"/>
    </location>
</feature>
<feature type="transmembrane region" description="Helical" evidence="5">
    <location>
        <begin position="358"/>
        <end position="378"/>
    </location>
</feature>
<dbReference type="PANTHER" id="PTHR37422">
    <property type="entry name" value="TEICHURONIC ACID BIOSYNTHESIS PROTEIN TUAE"/>
    <property type="match status" value="1"/>
</dbReference>
<feature type="transmembrane region" description="Helical" evidence="5">
    <location>
        <begin position="97"/>
        <end position="116"/>
    </location>
</feature>
<sequence>MAAAYGQIRNPVLERTELFLVTLMVFFAPMNYLRLSSLYFTLSDVTGLFALLLVIVNRRLPLNFFGAATGLWLFSFALFTGGLLIGSLVNGSMTSGIVIFVQYTYSMILIPIVLASRPFEQTVMLTKVFVLGVAVTMLHGAYLVHFADDPPVRLVSGSGRLRSLIERENAAAGLAAICITFTLWLFFVKRISLPLCLLLFAALFYGVLLTGSNTGIIATVIGISSLVLFSRSRKLVFATLGLGVLAVVVTLNWGDLFLPEVFQKRVLGALESGDLQKAGTFEDRLYLIREALGIANDRLFIGLGADQYRVLSEHSAPVHNAYLLILSEGGLMSLIGMAGLILTGMYLGTAAMRENHSYMTGVLTITIVVLFALMLNAFAHFYARFWNVPWVLALALSVAHAGYQPDPDDM</sequence>
<feature type="transmembrane region" description="Helical" evidence="5">
    <location>
        <begin position="128"/>
        <end position="147"/>
    </location>
</feature>
<feature type="transmembrane region" description="Helical" evidence="5">
    <location>
        <begin position="38"/>
        <end position="57"/>
    </location>
</feature>
<proteinExistence type="predicted"/>
<evidence type="ECO:0000313" key="8">
    <source>
        <dbReference type="Proteomes" id="UP000202922"/>
    </source>
</evidence>
<evidence type="ECO:0000256" key="3">
    <source>
        <dbReference type="ARBA" id="ARBA00022989"/>
    </source>
</evidence>
<dbReference type="RefSeq" id="WP_176438522.1">
    <property type="nucleotide sequence ID" value="NZ_FXYE01000002.1"/>
</dbReference>
<evidence type="ECO:0000256" key="2">
    <source>
        <dbReference type="ARBA" id="ARBA00022692"/>
    </source>
</evidence>
<dbReference type="Proteomes" id="UP000202922">
    <property type="component" value="Unassembled WGS sequence"/>
</dbReference>
<keyword evidence="7" id="KW-0436">Ligase</keyword>
<accession>A0A238KWU2</accession>
<feature type="transmembrane region" description="Helical" evidence="5">
    <location>
        <begin position="170"/>
        <end position="188"/>
    </location>
</feature>
<feature type="transmembrane region" description="Helical" evidence="5">
    <location>
        <begin position="64"/>
        <end position="85"/>
    </location>
</feature>
<keyword evidence="2 5" id="KW-0812">Transmembrane</keyword>
<feature type="transmembrane region" description="Helical" evidence="5">
    <location>
        <begin position="195"/>
        <end position="223"/>
    </location>
</feature>
<name>A0A238KWU2_9RHOB</name>
<dbReference type="Pfam" id="PF04932">
    <property type="entry name" value="Wzy_C"/>
    <property type="match status" value="1"/>
</dbReference>
<dbReference type="GO" id="GO:0016874">
    <property type="term" value="F:ligase activity"/>
    <property type="evidence" value="ECO:0007669"/>
    <property type="project" value="UniProtKB-KW"/>
</dbReference>
<keyword evidence="4 5" id="KW-0472">Membrane</keyword>
<feature type="transmembrane region" description="Helical" evidence="5">
    <location>
        <begin position="385"/>
        <end position="403"/>
    </location>
</feature>
<evidence type="ECO:0000259" key="6">
    <source>
        <dbReference type="Pfam" id="PF04932"/>
    </source>
</evidence>
<dbReference type="GO" id="GO:0016020">
    <property type="term" value="C:membrane"/>
    <property type="evidence" value="ECO:0007669"/>
    <property type="project" value="UniProtKB-SubCell"/>
</dbReference>
<dbReference type="InterPro" id="IPR007016">
    <property type="entry name" value="O-antigen_ligase-rel_domated"/>
</dbReference>
<protein>
    <submittedName>
        <fullName evidence="7">O-Antigen ligase</fullName>
    </submittedName>
</protein>
<evidence type="ECO:0000256" key="4">
    <source>
        <dbReference type="ARBA" id="ARBA00023136"/>
    </source>
</evidence>
<evidence type="ECO:0000256" key="5">
    <source>
        <dbReference type="SAM" id="Phobius"/>
    </source>
</evidence>
<feature type="transmembrane region" description="Helical" evidence="5">
    <location>
        <begin position="321"/>
        <end position="346"/>
    </location>
</feature>
<evidence type="ECO:0000256" key="1">
    <source>
        <dbReference type="ARBA" id="ARBA00004141"/>
    </source>
</evidence>
<dbReference type="EMBL" id="FXYE01000002">
    <property type="protein sequence ID" value="SMX47304.1"/>
    <property type="molecule type" value="Genomic_DNA"/>
</dbReference>
<keyword evidence="8" id="KW-1185">Reference proteome</keyword>
<dbReference type="AlphaFoldDB" id="A0A238KWU2"/>
<gene>
    <name evidence="7" type="ORF">COL8621_03404</name>
</gene>
<reference evidence="8" key="1">
    <citation type="submission" date="2017-05" db="EMBL/GenBank/DDBJ databases">
        <authorList>
            <person name="Rodrigo-Torres L."/>
            <person name="Arahal R. D."/>
            <person name="Lucena T."/>
        </authorList>
    </citation>
    <scope>NUCLEOTIDE SEQUENCE [LARGE SCALE GENOMIC DNA]</scope>
    <source>
        <strain evidence="8">CECT 8621</strain>
    </source>
</reference>
<feature type="domain" description="O-antigen ligase-related" evidence="6">
    <location>
        <begin position="199"/>
        <end position="335"/>
    </location>
</feature>
<organism evidence="7 8">
    <name type="scientific">Actibacterium lipolyticum</name>
    <dbReference type="NCBI Taxonomy" id="1524263"/>
    <lineage>
        <taxon>Bacteria</taxon>
        <taxon>Pseudomonadati</taxon>
        <taxon>Pseudomonadota</taxon>
        <taxon>Alphaproteobacteria</taxon>
        <taxon>Rhodobacterales</taxon>
        <taxon>Roseobacteraceae</taxon>
        <taxon>Actibacterium</taxon>
    </lineage>
</organism>